<sequence length="294" mass="32662">MQQMEKKTMKKDEVKTLVQTGIDQLNTALAAGHTVRLKDVMKMMARFHKYSFNNCVLIAEQCPHATKVLGFHGWKAIGRSVKKGEKGIGITAPLAVRKKDSPADERKVFGFRVVHVFDLSQTEGDELPEFSEPAGDVERWIDSVERLIASKGIALKYGVLDGSTLGFSSLKKITVLSGLKPPMRLEVLVHELAHEILHPDKETRKRLTNTVKETEAQSVAHIVCQALGVEGLEHSAEYIHLHNGNSEVFADSMQRIQKCSSDILKSLFDDETRLVVSSDTADQRRPVPNVNLAA</sequence>
<comment type="caution">
    <text evidence="2">The sequence shown here is derived from an EMBL/GenBank/DDBJ whole genome shotgun (WGS) entry which is preliminary data.</text>
</comment>
<keyword evidence="3" id="KW-1185">Reference proteome</keyword>
<dbReference type="Proteomes" id="UP000225740">
    <property type="component" value="Unassembled WGS sequence"/>
</dbReference>
<dbReference type="AlphaFoldDB" id="A0A2G1WDT4"/>
<feature type="domain" description="N-terminal" evidence="1">
    <location>
        <begin position="40"/>
        <end position="106"/>
    </location>
</feature>
<dbReference type="InterPro" id="IPR013610">
    <property type="entry name" value="ArdC_N"/>
</dbReference>
<dbReference type="GO" id="GO:0003697">
    <property type="term" value="F:single-stranded DNA binding"/>
    <property type="evidence" value="ECO:0007669"/>
    <property type="project" value="InterPro"/>
</dbReference>
<name>A0A2G1WDT4_9BACT</name>
<protein>
    <submittedName>
        <fullName evidence="2">DUF1738 domain-containing protein</fullName>
    </submittedName>
</protein>
<evidence type="ECO:0000313" key="2">
    <source>
        <dbReference type="EMBL" id="PHQ36980.1"/>
    </source>
</evidence>
<reference evidence="2 3" key="1">
    <citation type="submission" date="2017-06" db="EMBL/GenBank/DDBJ databases">
        <title>Description of Rhodopirellula bahusiensis sp. nov.</title>
        <authorList>
            <person name="Kizina J."/>
            <person name="Harder J."/>
        </authorList>
    </citation>
    <scope>NUCLEOTIDE SEQUENCE [LARGE SCALE GENOMIC DNA]</scope>
    <source>
        <strain evidence="2 3">SWK21</strain>
    </source>
</reference>
<evidence type="ECO:0000259" key="1">
    <source>
        <dbReference type="Pfam" id="PF08401"/>
    </source>
</evidence>
<proteinExistence type="predicted"/>
<dbReference type="EMBL" id="NIZW01000001">
    <property type="protein sequence ID" value="PHQ36980.1"/>
    <property type="molecule type" value="Genomic_DNA"/>
</dbReference>
<gene>
    <name evidence="2" type="ORF">CEE69_00970</name>
</gene>
<evidence type="ECO:0000313" key="3">
    <source>
        <dbReference type="Proteomes" id="UP000225740"/>
    </source>
</evidence>
<dbReference type="Pfam" id="PF08401">
    <property type="entry name" value="ArdcN"/>
    <property type="match status" value="1"/>
</dbReference>
<accession>A0A2G1WDT4</accession>
<organism evidence="2 3">
    <name type="scientific">Rhodopirellula bahusiensis</name>
    <dbReference type="NCBI Taxonomy" id="2014065"/>
    <lineage>
        <taxon>Bacteria</taxon>
        <taxon>Pseudomonadati</taxon>
        <taxon>Planctomycetota</taxon>
        <taxon>Planctomycetia</taxon>
        <taxon>Pirellulales</taxon>
        <taxon>Pirellulaceae</taxon>
        <taxon>Rhodopirellula</taxon>
    </lineage>
</organism>